<accession>F6DEW6</accession>
<evidence type="ECO:0000313" key="7">
    <source>
        <dbReference type="Proteomes" id="UP000009233"/>
    </source>
</evidence>
<organism evidence="6 7">
    <name type="scientific">Thermus thermophilus (strain SG0.5JP17-16)</name>
    <dbReference type="NCBI Taxonomy" id="762633"/>
    <lineage>
        <taxon>Bacteria</taxon>
        <taxon>Thermotogati</taxon>
        <taxon>Deinococcota</taxon>
        <taxon>Deinococci</taxon>
        <taxon>Thermales</taxon>
        <taxon>Thermaceae</taxon>
        <taxon>Thermus</taxon>
    </lineage>
</organism>
<evidence type="ECO:0000313" key="6">
    <source>
        <dbReference type="EMBL" id="AEG32996.1"/>
    </source>
</evidence>
<keyword evidence="3" id="KW-1133">Transmembrane helix</keyword>
<evidence type="ECO:0000256" key="2">
    <source>
        <dbReference type="ARBA" id="ARBA00022692"/>
    </source>
</evidence>
<evidence type="ECO:0000259" key="5">
    <source>
        <dbReference type="Pfam" id="PF04357"/>
    </source>
</evidence>
<dbReference type="PATRIC" id="fig|762633.3.peg.570"/>
<dbReference type="EMBL" id="CP002777">
    <property type="protein sequence ID" value="AEG32996.1"/>
    <property type="molecule type" value="Genomic_DNA"/>
</dbReference>
<dbReference type="KEGG" id="tts:Ththe16_0570"/>
<dbReference type="GO" id="GO:0009306">
    <property type="term" value="P:protein secretion"/>
    <property type="evidence" value="ECO:0007669"/>
    <property type="project" value="InterPro"/>
</dbReference>
<evidence type="ECO:0000256" key="4">
    <source>
        <dbReference type="ARBA" id="ARBA00023136"/>
    </source>
</evidence>
<dbReference type="Proteomes" id="UP000009233">
    <property type="component" value="Chromosome"/>
</dbReference>
<feature type="domain" description="Translocation and assembly module TamB C-terminal" evidence="5">
    <location>
        <begin position="2400"/>
        <end position="2619"/>
    </location>
</feature>
<protein>
    <recommendedName>
        <fullName evidence="5">Translocation and assembly module TamB C-terminal domain-containing protein</fullName>
    </recommendedName>
</protein>
<evidence type="ECO:0000256" key="3">
    <source>
        <dbReference type="ARBA" id="ARBA00022989"/>
    </source>
</evidence>
<reference evidence="6 7" key="1">
    <citation type="submission" date="2011-05" db="EMBL/GenBank/DDBJ databases">
        <title>Complete sequence of chromosome of Thermus thermophilus SG0.5JP17-16.</title>
        <authorList>
            <consortium name="US DOE Joint Genome Institute"/>
            <person name="Lucas S."/>
            <person name="Han J."/>
            <person name="Lapidus A."/>
            <person name="Cheng J.-F."/>
            <person name="Goodwin L."/>
            <person name="Pitluck S."/>
            <person name="Peters L."/>
            <person name="Mikhailova N."/>
            <person name="Teshima H."/>
            <person name="Han C."/>
            <person name="Tapia R."/>
            <person name="Land M."/>
            <person name="Hauser L."/>
            <person name="Kyrpides N."/>
            <person name="Ivanova N."/>
            <person name="Pagani I."/>
            <person name="Allgaier M."/>
            <person name="Hugenholtz P."/>
            <person name="Singer S."/>
            <person name="Gladden J."/>
            <person name="Woyke T."/>
        </authorList>
    </citation>
    <scope>NUCLEOTIDE SEQUENCE [LARGE SCALE GENOMIC DNA]</scope>
    <source>
        <strain evidence="6 7">SG0.5JP17-16</strain>
    </source>
</reference>
<name>F6DEW6_THETG</name>
<sequence length="2672" mass="285198">MRWGWGFLLGLLGLVLLLAFPPLLKGAVEGGLALLGFRGEVREVRGHLLLGLRLKGVRLEGQGLALEAEEVDLAYDLLGLFRRELPLSLSLRKAVVRPTWEALVPEGGGPPPAFRLLFQSLRLEDVAVELPRGERLFLPPLRLTLLGENPYRFLARLPGGSFQGEAKALSPDLAAWEVGFSGEVRGLSFFYEGLKGGRLSGTLRLGPQGVSGEAWVREGAVEVVGFPLEGVEGTLRLEGGRVEARLRGRGLEGPVAATAEVDLKAPRYRFLVEGRPGLRALALHYGLALPVEGDGRLVLEGEGWEALRLQGAFQGEGRLLGEPFRHQGTLSFRKVFALEALVEGRLFDRTYTLEAGLEGGRYWGRYRDSLGSALALFGEGGRYEGEGRAAWPKPLEGLAAVRFQGEGSRYRVVVEGPGARLPLSPPLDLFGEVVGEGERVSGRVGPLAFSGTWGDLALRLRPTPLLVGEVEGEGRLEGGRLLADLRYTSPYAAFPVRVRQGEGAFFLESPYGEGSYRGGVFALRLEGLPLRLLEEARLYGEAVYREGALSGALRLEGRALEARARLRGLGADLEGRLSTPLGTLPLSGAYDPEEGLRLLAGGLRLTYREALRLAGEAALGGFRLRADLAYGEGFSGWASLEGPLGLRGRLWGEEGRLFLALSGPVEGEGEVFPGLALSGRILPPWPEGLATPPLAFRLTREALELPGVGRVELSGRYPFLLDLPFRYRGVEGRLRAQGDLEGGSVALSTPFGALRGTGAWRALALRGSGDLPALGPWTLKGEADLFALAYRGEAALPRVGLALELSGKGKALRFTGEAPGLALTGGYGGGFALSLSARGYDLAPFGLPARLWGDWGLEGGRLRVETPYGQAVLEGTALLRARLFLKGPYLEGEGEVFPEGLSLRFSGRYRAGGVAVEGEGEGGGPWGALRFRLAGKARVPYLEPLPFQGEVEVADGVRYRLQGPLALEGEGAGYRGSFRLPFAFLGKAGEVRGSFQGEGLRLEGAGEGVYGELPFAFRGGYGEGPFLEVRYAGGEVALEKETVRLALAEVAPLAQAFGLPLAGEARGRLALSGEGEGEARLRFLGEALVARYQGTTLTLLLPEREAGLSWDWRGGDFKGLLGLSGEGRLRLGEEVSGRLGYRGLELSFAGPWREVALEARFAPEGLGTTWAEARLDLAALRGEGRVAHASAYAEGEGRFRVAGSRYELWGRLRSLAYLRQEGPFRLVGEGLKAELSWEAPLALRAAYGEGLALALRGEGEVLGLEVRADLAYGPEGYRGGFSAVGPGLRLEGEGDGPLRLRLVGEGLEAEARLSGLGLEGEAAFTRALGKARLTASARFQGDLPRLDLVGGGVLRGEGAEIPFRFTYRYRGGTPDLAGLVLRAEAEGVGLALEGGRLALEVDRDLTPFGLPLRLKARGEGPLEAPIALTLEGEEGRLSGQAWLWPLRAELQGEAYGERLEVLWAEGLSLRFAGPHLFGEARYGEGLSGRLALRYPLPGGGLGGEVDLGEGRFLLQGEGAWEGAWTGRFCLPAPLGACSGLALEASGRLAYGGLAFAGGYRYAAPEGYLGEVAGEGRLSTPYGEVRLSGRGLGLDLEGEGLPLVGRLDLHPFRLAYRYAGALPLGFGELRAEGVYPGAWLSGTYRYGEVVLALEGLPGFRVGLSGEGVRGEVGPERVALVLEGFRYGPLALFGRVEGAWGEVSGSGRLAVFGREARVSGRFGAEGLRLTFFGDLEGEVAWEGAWTGRLAFREGWVALSGQGVPELEGEVLGEAVRLLWPRLQVGGVWLDLGAREAGGRARLLSRLVPEGVEAWGEGGSLRLAYRLPGLGLPLEGEVDLKALALALTSPEGEGALRYAGGKVEGRLVLGVHGLALALEGKGDRVAVSGNHPAYPWWTAGAGRLEGEVDLSGAYRLAYAAGPQRLTLTGRLLEAVLEAEGPYASGRLTYPAGGDLRVDLPLPPLEGRFRGRVGGEGYGVEGVLEAGGGRVLVEGRLLPLRGDLVLEEAALEEFVARYVPYLKGRVSGRLHLEGLKAQGALSGRVEVAGTALPFSFSGDLGAGLARGEGRLGETAFRVDLEGGRLDLFAAPRAFPLHLLLAAVAGPLEGEAYWTGVLRLRLPLGDPLRGEGVLVGESLRFVGGGDELKGRAAFRLEGGRLRVDALRLTGKGTWEGRGYWSPEGSDLYLALRDTVFTPVLQVVPALKPYRPEGSGTLVLRLTGQGFRLELQGFRFRLGPVAGYLSQGLLALNGGAEAQGEVVLEAPFSGRARLGLEGDLRAFRVTATGAASLPGLKEDTPLEAVLRYPGYGVEVRLGEALAQGTLFPLRLAGYGKLPLYYPQYYLQEGLLDVKSFFLYEEGGTYHLTGEAQVVRARLAFPEEAVRRLGQEGVAAQEGGGAKVPLVFDRVHLYAERGVLVQESLAQGELAGDLYLGGTYGDPYLSGEVWPLWGSFRLWDALFSLDPGQSRLYFSPDRGILPRFALAARAEVRGYQVGLAVEGEFLRENGRVKVRLEPTFSSTPPLSQAEVYALLALGTPDASRLGEVFPQVALGAALENLVLGQLERELSRALGLDRFQVEVPAIQGGSLEETRFSVGKYLTPELFLGYRVDLRGEQTFAAEYRADGITFTLSSSFGQGVLSRLAFGLGYDLTDALSLTLTLETGDDTRFSVGAAYRW</sequence>
<dbReference type="GO" id="GO:0005886">
    <property type="term" value="C:plasma membrane"/>
    <property type="evidence" value="ECO:0007669"/>
    <property type="project" value="InterPro"/>
</dbReference>
<dbReference type="InterPro" id="IPR007452">
    <property type="entry name" value="TamB_C"/>
</dbReference>
<dbReference type="Pfam" id="PF04357">
    <property type="entry name" value="TamB"/>
    <property type="match status" value="1"/>
</dbReference>
<dbReference type="HOGENOM" id="CLU_227434_0_0_0"/>
<keyword evidence="4" id="KW-0472">Membrane</keyword>
<keyword evidence="2" id="KW-0812">Transmembrane</keyword>
<proteinExistence type="predicted"/>
<evidence type="ECO:0000256" key="1">
    <source>
        <dbReference type="ARBA" id="ARBA00004167"/>
    </source>
</evidence>
<dbReference type="RefSeq" id="WP_014510006.1">
    <property type="nucleotide sequence ID" value="NC_017272.1"/>
</dbReference>
<gene>
    <name evidence="6" type="ordered locus">Ththe16_0570</name>
</gene>
<comment type="subcellular location">
    <subcellularLocation>
        <location evidence="1">Membrane</location>
        <topology evidence="1">Single-pass membrane protein</topology>
    </subcellularLocation>
</comment>